<dbReference type="EMBL" id="BRYA01000553">
    <property type="protein sequence ID" value="GMI22665.1"/>
    <property type="molecule type" value="Genomic_DNA"/>
</dbReference>
<dbReference type="InterPro" id="IPR019410">
    <property type="entry name" value="Methyltransf_16"/>
</dbReference>
<feature type="compositionally biased region" description="Basic and acidic residues" evidence="1">
    <location>
        <begin position="11"/>
        <end position="24"/>
    </location>
</feature>
<keyword evidence="3" id="KW-1185">Reference proteome</keyword>
<dbReference type="AlphaFoldDB" id="A0A9W7L1N9"/>
<name>A0A9W7L1N9_9STRA</name>
<reference evidence="3" key="1">
    <citation type="journal article" date="2023" name="Commun. Biol.">
        <title>Genome analysis of Parmales, the sister group of diatoms, reveals the evolutionary specialization of diatoms from phago-mixotrophs to photoautotrophs.</title>
        <authorList>
            <person name="Ban H."/>
            <person name="Sato S."/>
            <person name="Yoshikawa S."/>
            <person name="Yamada K."/>
            <person name="Nakamura Y."/>
            <person name="Ichinomiya M."/>
            <person name="Sato N."/>
            <person name="Blanc-Mathieu R."/>
            <person name="Endo H."/>
            <person name="Kuwata A."/>
            <person name="Ogata H."/>
        </authorList>
    </citation>
    <scope>NUCLEOTIDE SEQUENCE [LARGE SCALE GENOMIC DNA]</scope>
</reference>
<gene>
    <name evidence="2" type="ORF">TrCOL_g11387</name>
</gene>
<evidence type="ECO:0000313" key="3">
    <source>
        <dbReference type="Proteomes" id="UP001165065"/>
    </source>
</evidence>
<dbReference type="PANTHER" id="PTHR14614:SF109">
    <property type="entry name" value="RIBOSOMAL LYSINE N-METHYLTRANSFERASE 5"/>
    <property type="match status" value="1"/>
</dbReference>
<protein>
    <submittedName>
        <fullName evidence="2">Uncharacterized protein</fullName>
    </submittedName>
</protein>
<feature type="region of interest" description="Disordered" evidence="1">
    <location>
        <begin position="1"/>
        <end position="27"/>
    </location>
</feature>
<dbReference type="SUPFAM" id="SSF53335">
    <property type="entry name" value="S-adenosyl-L-methionine-dependent methyltransferases"/>
    <property type="match status" value="1"/>
</dbReference>
<dbReference type="OrthoDB" id="46564at2759"/>
<feature type="compositionally biased region" description="Polar residues" evidence="1">
    <location>
        <begin position="1"/>
        <end position="10"/>
    </location>
</feature>
<dbReference type="Gene3D" id="3.40.50.150">
    <property type="entry name" value="Vaccinia Virus protein VP39"/>
    <property type="match status" value="1"/>
</dbReference>
<dbReference type="InterPro" id="IPR029063">
    <property type="entry name" value="SAM-dependent_MTases_sf"/>
</dbReference>
<dbReference type="PANTHER" id="PTHR14614">
    <property type="entry name" value="HEPATOCELLULAR CARCINOMA-ASSOCIATED ANTIGEN"/>
    <property type="match status" value="1"/>
</dbReference>
<comment type="caution">
    <text evidence="2">The sequence shown here is derived from an EMBL/GenBank/DDBJ whole genome shotgun (WGS) entry which is preliminary data.</text>
</comment>
<sequence>MASIVSNPTETKNESSVDAKKGNEKGNISPLVEATISEAAVGYDVEVAAENAEDTADIASDSDDSDMDGLGFMFDNLQATKSSTYTLPLPLCEGSSKDQMEIRVSIEAIDDNPGACISGHYLWPASMLMANHLVNNRLDYQGYNRALEVGSGSGMGGIVTALIGGGEVVMTDHDHGVLKRCERNTEITDEVGGEGQKEIKGRCKFQEVRWGNKVDIDRVGEGGRFDLVVGADVIYSSEVVGILYETVGGVMEEGGVFLMAQSFVYDEDTEREIEKECEKRGWKRNVLFENWEEEGEGERGKIQTFGKKA</sequence>
<evidence type="ECO:0000256" key="1">
    <source>
        <dbReference type="SAM" id="MobiDB-lite"/>
    </source>
</evidence>
<dbReference type="Proteomes" id="UP001165065">
    <property type="component" value="Unassembled WGS sequence"/>
</dbReference>
<proteinExistence type="predicted"/>
<evidence type="ECO:0000313" key="2">
    <source>
        <dbReference type="EMBL" id="GMI22665.1"/>
    </source>
</evidence>
<accession>A0A9W7L1N9</accession>
<dbReference type="Pfam" id="PF10294">
    <property type="entry name" value="Methyltransf_16"/>
    <property type="match status" value="1"/>
</dbReference>
<organism evidence="2 3">
    <name type="scientific">Triparma columacea</name>
    <dbReference type="NCBI Taxonomy" id="722753"/>
    <lineage>
        <taxon>Eukaryota</taxon>
        <taxon>Sar</taxon>
        <taxon>Stramenopiles</taxon>
        <taxon>Ochrophyta</taxon>
        <taxon>Bolidophyceae</taxon>
        <taxon>Parmales</taxon>
        <taxon>Triparmaceae</taxon>
        <taxon>Triparma</taxon>
    </lineage>
</organism>